<protein>
    <submittedName>
        <fullName evidence="1">Uncharacterized protein</fullName>
    </submittedName>
</protein>
<accession>A0A017S9N2</accession>
<dbReference type="HOGENOM" id="CLU_1626685_0_0_1"/>
<gene>
    <name evidence="1" type="ORF">EURHEDRAFT_379221</name>
</gene>
<keyword evidence="2" id="KW-1185">Reference proteome</keyword>
<dbReference type="EMBL" id="KK088431">
    <property type="protein sequence ID" value="EYE93516.1"/>
    <property type="molecule type" value="Genomic_DNA"/>
</dbReference>
<evidence type="ECO:0000313" key="1">
    <source>
        <dbReference type="EMBL" id="EYE93516.1"/>
    </source>
</evidence>
<reference evidence="2" key="1">
    <citation type="journal article" date="2014" name="Nat. Commun.">
        <title>Genomic adaptations of the halophilic Dead Sea filamentous fungus Eurotium rubrum.</title>
        <authorList>
            <person name="Kis-Papo T."/>
            <person name="Weig A.R."/>
            <person name="Riley R."/>
            <person name="Persoh D."/>
            <person name="Salamov A."/>
            <person name="Sun H."/>
            <person name="Lipzen A."/>
            <person name="Wasser S.P."/>
            <person name="Rambold G."/>
            <person name="Grigoriev I.V."/>
            <person name="Nevo E."/>
        </authorList>
    </citation>
    <scope>NUCLEOTIDE SEQUENCE [LARGE SCALE GENOMIC DNA]</scope>
    <source>
        <strain evidence="2">CBS 135680</strain>
    </source>
</reference>
<organism evidence="1 2">
    <name type="scientific">Aspergillus ruber (strain CBS 135680)</name>
    <dbReference type="NCBI Taxonomy" id="1388766"/>
    <lineage>
        <taxon>Eukaryota</taxon>
        <taxon>Fungi</taxon>
        <taxon>Dikarya</taxon>
        <taxon>Ascomycota</taxon>
        <taxon>Pezizomycotina</taxon>
        <taxon>Eurotiomycetes</taxon>
        <taxon>Eurotiomycetidae</taxon>
        <taxon>Eurotiales</taxon>
        <taxon>Aspergillaceae</taxon>
        <taxon>Aspergillus</taxon>
        <taxon>Aspergillus subgen. Aspergillus</taxon>
    </lineage>
</organism>
<dbReference type="RefSeq" id="XP_040637204.1">
    <property type="nucleotide sequence ID" value="XM_040779149.1"/>
</dbReference>
<dbReference type="AlphaFoldDB" id="A0A017S9N2"/>
<dbReference type="Proteomes" id="UP000019804">
    <property type="component" value="Unassembled WGS sequence"/>
</dbReference>
<proteinExistence type="predicted"/>
<dbReference type="OrthoDB" id="4516776at2759"/>
<name>A0A017S9N2_ASPRC</name>
<sequence>MVSHLKIYHFDETGFAMGLTATARVITRAEYYGRQPILQPGNREWVTLIEAINATGWALPSYLIFKGKVFIESCNSPSSRALNQLIKGSQLAMQAGAILAQENKDLRATNEKKKQKRARFKRQIAYQGGLSAEDVQQVIQGLNQSPEVEIITQMAAAAPATNM</sequence>
<dbReference type="GeneID" id="63694273"/>
<evidence type="ECO:0000313" key="2">
    <source>
        <dbReference type="Proteomes" id="UP000019804"/>
    </source>
</evidence>